<dbReference type="PANTHER" id="PTHR33646">
    <property type="entry name" value="GB|AAF00631.1"/>
    <property type="match status" value="1"/>
</dbReference>
<keyword evidence="2" id="KW-0472">Membrane</keyword>
<feature type="transmembrane region" description="Helical" evidence="2">
    <location>
        <begin position="220"/>
        <end position="236"/>
    </location>
</feature>
<feature type="compositionally biased region" description="Basic and acidic residues" evidence="1">
    <location>
        <begin position="150"/>
        <end position="160"/>
    </location>
</feature>
<evidence type="ECO:0000256" key="2">
    <source>
        <dbReference type="SAM" id="Phobius"/>
    </source>
</evidence>
<reference evidence="4 5" key="1">
    <citation type="journal article" date="2019" name="Nat. Plants">
        <title>Genome sequencing of Musa balbisiana reveals subgenome evolution and function divergence in polyploid bananas.</title>
        <authorList>
            <person name="Yao X."/>
        </authorList>
    </citation>
    <scope>NUCLEOTIDE SEQUENCE [LARGE SCALE GENOMIC DNA]</scope>
    <source>
        <strain evidence="5">cv. DH-PKW</strain>
        <tissue evidence="4">Leaves</tissue>
    </source>
</reference>
<feature type="region of interest" description="Disordered" evidence="1">
    <location>
        <begin position="131"/>
        <end position="171"/>
    </location>
</feature>
<dbReference type="EMBL" id="PYDT01000005">
    <property type="protein sequence ID" value="THU59618.1"/>
    <property type="molecule type" value="Genomic_DNA"/>
</dbReference>
<name>A0A4S8JCU3_MUSBA</name>
<dbReference type="InterPro" id="IPR045883">
    <property type="entry name" value="At4g13530-like"/>
</dbReference>
<accession>A0A4S8JCU3</accession>
<keyword evidence="2" id="KW-1133">Transmembrane helix</keyword>
<evidence type="ECO:0000259" key="3">
    <source>
        <dbReference type="Pfam" id="PF20705"/>
    </source>
</evidence>
<feature type="region of interest" description="Disordered" evidence="1">
    <location>
        <begin position="86"/>
        <end position="113"/>
    </location>
</feature>
<dbReference type="InterPro" id="IPR049224">
    <property type="entry name" value="DUF6821"/>
</dbReference>
<evidence type="ECO:0000256" key="1">
    <source>
        <dbReference type="SAM" id="MobiDB-lite"/>
    </source>
</evidence>
<keyword evidence="5" id="KW-1185">Reference proteome</keyword>
<evidence type="ECO:0000313" key="4">
    <source>
        <dbReference type="EMBL" id="THU59618.1"/>
    </source>
</evidence>
<dbReference type="AlphaFoldDB" id="A0A4S8JCU3"/>
<dbReference type="Pfam" id="PF20705">
    <property type="entry name" value="DUF6821"/>
    <property type="match status" value="1"/>
</dbReference>
<comment type="caution">
    <text evidence="4">The sequence shown here is derived from an EMBL/GenBank/DDBJ whole genome shotgun (WGS) entry which is preliminary data.</text>
</comment>
<proteinExistence type="predicted"/>
<evidence type="ECO:0000313" key="5">
    <source>
        <dbReference type="Proteomes" id="UP000317650"/>
    </source>
</evidence>
<protein>
    <recommendedName>
        <fullName evidence="3">DUF6821 domain-containing protein</fullName>
    </recommendedName>
</protein>
<keyword evidence="2" id="KW-0812">Transmembrane</keyword>
<organism evidence="4 5">
    <name type="scientific">Musa balbisiana</name>
    <name type="common">Banana</name>
    <dbReference type="NCBI Taxonomy" id="52838"/>
    <lineage>
        <taxon>Eukaryota</taxon>
        <taxon>Viridiplantae</taxon>
        <taxon>Streptophyta</taxon>
        <taxon>Embryophyta</taxon>
        <taxon>Tracheophyta</taxon>
        <taxon>Spermatophyta</taxon>
        <taxon>Magnoliopsida</taxon>
        <taxon>Liliopsida</taxon>
        <taxon>Zingiberales</taxon>
        <taxon>Musaceae</taxon>
        <taxon>Musa</taxon>
    </lineage>
</organism>
<sequence length="321" mass="35848">MEGHTDFRDWEILLAPEAGEGFEPLDGSIKYDYFSLDSQNPYRKVAAFDGNTHEKEMEEARAGSDYASLVDRESVFSFHDRPRKEVGYPGMELPNNDLGGFRSDESPDGQISRLDGEKEELGDAGCLEIGEQADNNDDEKGVGLQGTGGDEGREMERENPGDEEPGEPVRTGECYGSAVEMSEKNTGSEKALTEGGEKRRLVWWKLPFELLKFCAFRVKPIWSISIAAAILGILMLRKRLYRMKPKTRRIPLKVSLDEKGENLGLEPPIFFIIIIYSLRASQVKINAARLNEAFSVVRRVPIIRASLPTGGSTQWTVVGVR</sequence>
<feature type="domain" description="DUF6821" evidence="3">
    <location>
        <begin position="207"/>
        <end position="311"/>
    </location>
</feature>
<dbReference type="PANTHER" id="PTHR33646:SF6">
    <property type="entry name" value="TRANSMEMBRANE PROTEIN"/>
    <property type="match status" value="1"/>
</dbReference>
<gene>
    <name evidence="4" type="ORF">C4D60_Mb07t03980</name>
</gene>
<dbReference type="Proteomes" id="UP000317650">
    <property type="component" value="Chromosome 7"/>
</dbReference>